<evidence type="ECO:0000256" key="1">
    <source>
        <dbReference type="SAM" id="SignalP"/>
    </source>
</evidence>
<feature type="chain" id="PRO_5032971441" evidence="1">
    <location>
        <begin position="22"/>
        <end position="50"/>
    </location>
</feature>
<dbReference type="Proteomes" id="UP000601435">
    <property type="component" value="Unassembled WGS sequence"/>
</dbReference>
<comment type="caution">
    <text evidence="2">The sequence shown here is derived from an EMBL/GenBank/DDBJ whole genome shotgun (WGS) entry which is preliminary data.</text>
</comment>
<keyword evidence="3" id="KW-1185">Reference proteome</keyword>
<gene>
    <name evidence="2" type="ORF">SNEC2469_LOCUS7311</name>
</gene>
<feature type="signal peptide" evidence="1">
    <location>
        <begin position="1"/>
        <end position="21"/>
    </location>
</feature>
<dbReference type="OrthoDB" id="417271at2759"/>
<keyword evidence="1" id="KW-0732">Signal</keyword>
<accession>A0A812N792</accession>
<name>A0A812N792_9DINO</name>
<evidence type="ECO:0000313" key="3">
    <source>
        <dbReference type="Proteomes" id="UP000601435"/>
    </source>
</evidence>
<evidence type="ECO:0000313" key="2">
    <source>
        <dbReference type="EMBL" id="CAE7297350.1"/>
    </source>
</evidence>
<protein>
    <submittedName>
        <fullName evidence="2">Uncharacterized protein</fullName>
    </submittedName>
</protein>
<organism evidence="2 3">
    <name type="scientific">Symbiodinium necroappetens</name>
    <dbReference type="NCBI Taxonomy" id="1628268"/>
    <lineage>
        <taxon>Eukaryota</taxon>
        <taxon>Sar</taxon>
        <taxon>Alveolata</taxon>
        <taxon>Dinophyceae</taxon>
        <taxon>Suessiales</taxon>
        <taxon>Symbiodiniaceae</taxon>
        <taxon>Symbiodinium</taxon>
    </lineage>
</organism>
<sequence length="50" mass="5612">MHPRIWHLWLWAAATWSPLSCTETSCGQDEDQHCLLQSASSLAPEQSSSQ</sequence>
<proteinExistence type="predicted"/>
<feature type="non-terminal residue" evidence="2">
    <location>
        <position position="1"/>
    </location>
</feature>
<reference evidence="2" key="1">
    <citation type="submission" date="2021-02" db="EMBL/GenBank/DDBJ databases">
        <authorList>
            <person name="Dougan E. K."/>
            <person name="Rhodes N."/>
            <person name="Thang M."/>
            <person name="Chan C."/>
        </authorList>
    </citation>
    <scope>NUCLEOTIDE SEQUENCE</scope>
</reference>
<dbReference type="EMBL" id="CAJNJA010012456">
    <property type="protein sequence ID" value="CAE7297350.1"/>
    <property type="molecule type" value="Genomic_DNA"/>
</dbReference>
<dbReference type="AlphaFoldDB" id="A0A812N792"/>